<evidence type="ECO:0000256" key="3">
    <source>
        <dbReference type="ARBA" id="ARBA00022448"/>
    </source>
</evidence>
<keyword evidence="7 10" id="KW-1133">Transmembrane helix</keyword>
<gene>
    <name evidence="13" type="primary">LOC105229312</name>
</gene>
<feature type="region of interest" description="Disordered" evidence="9">
    <location>
        <begin position="920"/>
        <end position="942"/>
    </location>
</feature>
<dbReference type="Pfam" id="PF00005">
    <property type="entry name" value="ABC_tran"/>
    <property type="match status" value="2"/>
</dbReference>
<comment type="subcellular location">
    <subcellularLocation>
        <location evidence="1">Membrane</location>
        <topology evidence="1">Multi-pass membrane protein</topology>
    </subcellularLocation>
</comment>
<sequence>MTVIQDVKSTDACVAGINCCSNTANSETSIDKSSVCVNPSSTSNVLYKPSNYDNWESNFNLCKQIDIEFENVKYTVRKFNFHERKFVTKEILHGISGAFRAGELTAIMGPSGSGKSTLLNVMTGFRATGVTGTICVNGDPISTNSPSFRELSCYIHQDDLLRPLMTIGETMMLAAHLKLGFSTSKEYKQNLIKHILALLGLEHRYHVFAGKLSGGQKKRLAIALELISNPPVLFLDEPTTGLDSSSCSQCVSLLKKLASLGHTIVCTIHQPSALIFEMFDKLYTVVDGNCIYQGPVRELVPFLEGQDLVCPSYHNPADFLLEVAVGEHDRDLVKLINAANKKYHEDADNQQINVQRLLSRIKSNDACSKIAGNLKRFPNVMSKLTAFDYVKPAADEVALEEVKSLNASVGTREKLDDKDGDACATGRRKINGPRNTAYKALHTEQASFIMQYFLLLNRIFICARRNYFLLLARLMSHIVIGLVFGYLYMNVGDKATTVLGNYVYLYGTILLLVYTGKMAVVLTFPLEIGMLTREHFNRWYGLTPYFLSMLSFEIPFQSICAVIYMAISVYLTGNNTNECFRIYYFVVLAVLATLSAQAWGFFVGATLPTKLAVFLGPILAVLFSVFGFCTRYIDITPIFRWMWHISYFRAGFHGALNAIYGLERPFLTCPDTAMYCHFRSPKVFLNYMMISDVNMADCVTLMVVVIVVMHILTLITLWHKLNKRTCLLVGRGTTSHRTLAISVSKGTLVNFRGVITFQKYGNTFVINWSIKNLKISRTKIRIIKMSTPNINFGLLSAIEVSYSTNSDQTARTTKTEDNNCDLNSSRNSTNISSKEHMSGDKHEPIKFEKEISEAKMPKIAITETNSTTLKTTTPETVHKYHSNKTNYSENISMNRRLSKTESLENEFAEAVNATLSKAGYATASRTSRTHQPPPYESGPMEKATRPLQHEYPKQIKSINISFENICYGVKTGLFKREDKQVLNGVTGEFRSGELSAVVGPSGAGKSTLLNILSSYTLYGFSGNIRINGNPRDVKTFKPNVAFITQDTTLQPFLTVKEAMNFAANLKIGAQMNAIEKRERVLKILRSMGLLESLNTRTGDLSGGQKKRLAISLEIVNNPPVLILDEPTSGLDSSTSNQCISLLKTLAMEGRTIICTIHQPSAIVFRMIDHLFAIAEGSCIYAGRTDNLVPFLAENGLHCPQSYNPCDFLMEIGTNDYGPNNKLLIEKMQNGRNTGYRLVKPSFTFSTANATSKINTNVPLATVEELPSRVSNTNTHTKEKQHQCCSDSRFSKPRKSRISIDTGHICKSDNIYATPFYRQLAILLTRTFLLLWRDNSLTTLRFSIHFGVALLIGFLYYDIGNDAANAMNIFRYAFYTIMFIMFCAFSSILTKFPLEFPIVSREHFNRWYSLRAYYIAITLADIPIQLICTSLFIFPTYYLTGQPMELMRFALYFTIVFLTALVGQSIGLSVGSALSVHYGAIFGPFFICPFLAFSGFFLQRKDSPFYLKWMFDISFLKYALDGSMLSLFGYGRAKLECKELYCHHSHPVFFLKNMDLANANYKLAAIFLLSLFIVLRILAFYIMSFRLRLFR</sequence>
<feature type="transmembrane region" description="Helical" evidence="10">
    <location>
        <begin position="1448"/>
        <end position="1469"/>
    </location>
</feature>
<dbReference type="CDD" id="cd03213">
    <property type="entry name" value="ABCG_EPDR"/>
    <property type="match status" value="2"/>
</dbReference>
<feature type="domain" description="ABC transporter" evidence="11">
    <location>
        <begin position="67"/>
        <end position="312"/>
    </location>
</feature>
<feature type="transmembrane region" description="Helical" evidence="10">
    <location>
        <begin position="611"/>
        <end position="633"/>
    </location>
</feature>
<feature type="domain" description="ABC transporter" evidence="11">
    <location>
        <begin position="960"/>
        <end position="1200"/>
    </location>
</feature>
<feature type="transmembrane region" description="Helical" evidence="10">
    <location>
        <begin position="1411"/>
        <end position="1436"/>
    </location>
</feature>
<dbReference type="InterPro" id="IPR017871">
    <property type="entry name" value="ABC_transporter-like_CS"/>
</dbReference>
<feature type="transmembrane region" description="Helical" evidence="10">
    <location>
        <begin position="1371"/>
        <end position="1391"/>
    </location>
</feature>
<keyword evidence="4 10" id="KW-0812">Transmembrane</keyword>
<dbReference type="Pfam" id="PF01061">
    <property type="entry name" value="ABC2_membrane"/>
    <property type="match status" value="2"/>
</dbReference>
<evidence type="ECO:0000256" key="9">
    <source>
        <dbReference type="SAM" id="MobiDB-lite"/>
    </source>
</evidence>
<evidence type="ECO:0000256" key="5">
    <source>
        <dbReference type="ARBA" id="ARBA00022741"/>
    </source>
</evidence>
<dbReference type="InterPro" id="IPR003593">
    <property type="entry name" value="AAA+_ATPase"/>
</dbReference>
<evidence type="ECO:0000256" key="7">
    <source>
        <dbReference type="ARBA" id="ARBA00022989"/>
    </source>
</evidence>
<dbReference type="Proteomes" id="UP001652620">
    <property type="component" value="Unplaced"/>
</dbReference>
<dbReference type="PANTHER" id="PTHR48041:SF133">
    <property type="entry name" value="GH24286P"/>
    <property type="match status" value="1"/>
</dbReference>
<organism evidence="12 13">
    <name type="scientific">Bactrocera dorsalis</name>
    <name type="common">Oriental fruit fly</name>
    <name type="synonym">Dacus dorsalis</name>
    <dbReference type="NCBI Taxonomy" id="27457"/>
    <lineage>
        <taxon>Eukaryota</taxon>
        <taxon>Metazoa</taxon>
        <taxon>Ecdysozoa</taxon>
        <taxon>Arthropoda</taxon>
        <taxon>Hexapoda</taxon>
        <taxon>Insecta</taxon>
        <taxon>Pterygota</taxon>
        <taxon>Neoptera</taxon>
        <taxon>Endopterygota</taxon>
        <taxon>Diptera</taxon>
        <taxon>Brachycera</taxon>
        <taxon>Muscomorpha</taxon>
        <taxon>Tephritoidea</taxon>
        <taxon>Tephritidae</taxon>
        <taxon>Bactrocera</taxon>
        <taxon>Bactrocera</taxon>
    </lineage>
</organism>
<dbReference type="PROSITE" id="PS00211">
    <property type="entry name" value="ABC_TRANSPORTER_1"/>
    <property type="match status" value="2"/>
</dbReference>
<dbReference type="PANTHER" id="PTHR48041">
    <property type="entry name" value="ABC TRANSPORTER G FAMILY MEMBER 28"/>
    <property type="match status" value="1"/>
</dbReference>
<keyword evidence="12" id="KW-1185">Reference proteome</keyword>
<feature type="transmembrane region" description="Helical" evidence="10">
    <location>
        <begin position="698"/>
        <end position="718"/>
    </location>
</feature>
<comment type="similarity">
    <text evidence="2">Belongs to the ABC transporter superfamily. ABCG family. Eye pigment precursor importer (TC 3.A.1.204) subfamily.</text>
</comment>
<feature type="compositionally biased region" description="Polar residues" evidence="9">
    <location>
        <begin position="820"/>
        <end position="832"/>
    </location>
</feature>
<feature type="compositionally biased region" description="Basic and acidic residues" evidence="9">
    <location>
        <begin position="833"/>
        <end position="842"/>
    </location>
</feature>
<keyword evidence="5" id="KW-0547">Nucleotide-binding</keyword>
<keyword evidence="6" id="KW-0067">ATP-binding</keyword>
<feature type="transmembrane region" description="Helical" evidence="10">
    <location>
        <begin position="503"/>
        <end position="525"/>
    </location>
</feature>
<evidence type="ECO:0000256" key="2">
    <source>
        <dbReference type="ARBA" id="ARBA00005814"/>
    </source>
</evidence>
<feature type="transmembrane region" description="Helical" evidence="10">
    <location>
        <begin position="582"/>
        <end position="605"/>
    </location>
</feature>
<feature type="region of interest" description="Disordered" evidence="9">
    <location>
        <begin position="806"/>
        <end position="842"/>
    </location>
</feature>
<feature type="transmembrane region" description="Helical" evidence="10">
    <location>
        <begin position="545"/>
        <end position="570"/>
    </location>
</feature>
<dbReference type="InterPro" id="IPR027417">
    <property type="entry name" value="P-loop_NTPase"/>
</dbReference>
<evidence type="ECO:0000313" key="12">
    <source>
        <dbReference type="Proteomes" id="UP001652620"/>
    </source>
</evidence>
<feature type="transmembrane region" description="Helical" evidence="10">
    <location>
        <begin position="1341"/>
        <end position="1359"/>
    </location>
</feature>
<protein>
    <submittedName>
        <fullName evidence="13">Uncharacterized protein LOC105229312</fullName>
    </submittedName>
</protein>
<dbReference type="SUPFAM" id="SSF52540">
    <property type="entry name" value="P-loop containing nucleoside triphosphate hydrolases"/>
    <property type="match status" value="2"/>
</dbReference>
<feature type="transmembrane region" description="Helical" evidence="10">
    <location>
        <begin position="467"/>
        <end position="491"/>
    </location>
</feature>
<dbReference type="RefSeq" id="XP_049317363.1">
    <property type="nucleotide sequence ID" value="XM_049461406.1"/>
</dbReference>
<feature type="transmembrane region" description="Helical" evidence="10">
    <location>
        <begin position="1475"/>
        <end position="1497"/>
    </location>
</feature>
<evidence type="ECO:0000256" key="8">
    <source>
        <dbReference type="ARBA" id="ARBA00023136"/>
    </source>
</evidence>
<evidence type="ECO:0000256" key="10">
    <source>
        <dbReference type="SAM" id="Phobius"/>
    </source>
</evidence>
<evidence type="ECO:0000256" key="4">
    <source>
        <dbReference type="ARBA" id="ARBA00022692"/>
    </source>
</evidence>
<dbReference type="InterPro" id="IPR003439">
    <property type="entry name" value="ABC_transporter-like_ATP-bd"/>
</dbReference>
<dbReference type="InterPro" id="IPR050352">
    <property type="entry name" value="ABCG_transporters"/>
</dbReference>
<name>A0ABM3K7A3_BACDO</name>
<evidence type="ECO:0000313" key="13">
    <source>
        <dbReference type="RefSeq" id="XP_049317363.1"/>
    </source>
</evidence>
<evidence type="ECO:0000256" key="1">
    <source>
        <dbReference type="ARBA" id="ARBA00004141"/>
    </source>
</evidence>
<accession>A0ABM3K7A3</accession>
<proteinExistence type="inferred from homology"/>
<feature type="transmembrane region" description="Helical" evidence="10">
    <location>
        <begin position="1562"/>
        <end position="1582"/>
    </location>
</feature>
<reference evidence="13" key="1">
    <citation type="submission" date="2025-08" db="UniProtKB">
        <authorList>
            <consortium name="RefSeq"/>
        </authorList>
    </citation>
    <scope>IDENTIFICATION</scope>
    <source>
        <tissue evidence="13">Adult</tissue>
    </source>
</reference>
<dbReference type="Gene3D" id="3.40.50.300">
    <property type="entry name" value="P-loop containing nucleotide triphosphate hydrolases"/>
    <property type="match status" value="2"/>
</dbReference>
<dbReference type="InterPro" id="IPR013525">
    <property type="entry name" value="ABC2_TM"/>
</dbReference>
<keyword evidence="8 10" id="KW-0472">Membrane</keyword>
<evidence type="ECO:0000256" key="6">
    <source>
        <dbReference type="ARBA" id="ARBA00022840"/>
    </source>
</evidence>
<keyword evidence="3" id="KW-0813">Transport</keyword>
<dbReference type="SMART" id="SM00382">
    <property type="entry name" value="AAA"/>
    <property type="match status" value="2"/>
</dbReference>
<dbReference type="PROSITE" id="PS50893">
    <property type="entry name" value="ABC_TRANSPORTER_2"/>
    <property type="match status" value="2"/>
</dbReference>
<evidence type="ECO:0000259" key="11">
    <source>
        <dbReference type="PROSITE" id="PS50893"/>
    </source>
</evidence>
<dbReference type="GeneID" id="105229312"/>